<feature type="domain" description="AMP-binding enzyme C-terminal" evidence="10">
    <location>
        <begin position="488"/>
        <end position="558"/>
    </location>
</feature>
<keyword evidence="5" id="KW-0587">Phenylpropanoid metabolism</keyword>
<comment type="similarity">
    <text evidence="2">Belongs to the ATP-dependent AMP-binding enzyme family.</text>
</comment>
<comment type="caution">
    <text evidence="11">The sequence shown here is derived from an EMBL/GenBank/DDBJ whole genome shotgun (WGS) entry which is preliminary data.</text>
</comment>
<keyword evidence="8" id="KW-0812">Transmembrane</keyword>
<dbReference type="InterPro" id="IPR045851">
    <property type="entry name" value="AMP-bd_C_sf"/>
</dbReference>
<evidence type="ECO:0000256" key="7">
    <source>
        <dbReference type="SAM" id="MobiDB-lite"/>
    </source>
</evidence>
<evidence type="ECO:0000313" key="12">
    <source>
        <dbReference type="Proteomes" id="UP001604336"/>
    </source>
</evidence>
<dbReference type="Gene3D" id="3.40.50.12780">
    <property type="entry name" value="N-terminal domain of ligase-like"/>
    <property type="match status" value="1"/>
</dbReference>
<evidence type="ECO:0000313" key="11">
    <source>
        <dbReference type="EMBL" id="KAL2527662.1"/>
    </source>
</evidence>
<dbReference type="EC" id="6.2.1.12" evidence="3"/>
<dbReference type="InterPro" id="IPR020845">
    <property type="entry name" value="AMP-binding_CS"/>
</dbReference>
<dbReference type="PANTHER" id="PTHR24096">
    <property type="entry name" value="LONG-CHAIN-FATTY-ACID--COA LIGASE"/>
    <property type="match status" value="1"/>
</dbReference>
<sequence length="756" mass="83495">MATFLKTHVNFQDEQQTTAKIYETTQNHRQNCCHPPWYSPETGIYNSKYPSIELPSDPILDVVSFILSQKHNGITAFIDSVTGISVSYSKFFSLVKSMASGLHQLGVKQGDVILILLPNSIYLPVIFLGALSLGAIVTPMNPLSSLLELKKQVLDSNPRFAFSVPDKVDGLRIALGGCSVIGVPDYVKFDRMPSESGYFHNLIFSDPLMAPRPKIKQHDTAAILYSSGTTGSVKGVVLTHRNFIAMMEHFVRFESLQYDYPSTTNIYLATVPMFHVYGLSLFVMGLLSLGTTVVVMKKFDADEMVRAIDRYGVTHFPTVPPLLMTLIRKVKSSPGNSFRSLKQVSCGAASLNTKCIEDFIQTLPHVDFIQGYGLTESTAVGTRGYNTVKVHKYSSVGLLAPNAEAKVVDWVTGSRLPPGSIGELWLHTPGVMKEYLNNVEATTATIDEDGWLHTGDIVHFDQEGYLYVLDRLKEVIKYKGFQIAPADLESVLMSHPEVLDAAVTAARDEEAGEIPIAFVVRKDGSSLSEAALMDYVAKQVTPYKKVRKVYFRASIPRKKLRQEIMGEIKSEVEESTGGIRYKEMEENMNTADVHSVGVKIQRANEIYKAYAGIEEKPTKSEVLGCQTVSGPPEPRQGWLKSYMGLECKQNQTQLYEGLIHRSIKVSNSNFSPLEWTSISWAGGLILSAPILGILSIQLDYGHNQQLNSWCSNRLLEPSSASLPDSSKIHGSFHHMSPSSLWPTPLAPPPTPATSAS</sequence>
<evidence type="ECO:0000256" key="4">
    <source>
        <dbReference type="ARBA" id="ARBA00022598"/>
    </source>
</evidence>
<dbReference type="GO" id="GO:0016207">
    <property type="term" value="F:4-coumarate-CoA ligase activity"/>
    <property type="evidence" value="ECO:0007669"/>
    <property type="project" value="UniProtKB-EC"/>
</dbReference>
<dbReference type="CDD" id="cd05904">
    <property type="entry name" value="4CL"/>
    <property type="match status" value="1"/>
</dbReference>
<dbReference type="EMBL" id="JBFOLK010000003">
    <property type="protein sequence ID" value="KAL2527662.1"/>
    <property type="molecule type" value="Genomic_DNA"/>
</dbReference>
<dbReference type="PANTHER" id="PTHR24096:SF149">
    <property type="entry name" value="AMP-BINDING DOMAIN-CONTAINING PROTEIN-RELATED"/>
    <property type="match status" value="1"/>
</dbReference>
<feature type="region of interest" description="Disordered" evidence="7">
    <location>
        <begin position="733"/>
        <end position="756"/>
    </location>
</feature>
<evidence type="ECO:0000256" key="6">
    <source>
        <dbReference type="ARBA" id="ARBA00034252"/>
    </source>
</evidence>
<evidence type="ECO:0000259" key="9">
    <source>
        <dbReference type="Pfam" id="PF00501"/>
    </source>
</evidence>
<dbReference type="InterPro" id="IPR042099">
    <property type="entry name" value="ANL_N_sf"/>
</dbReference>
<gene>
    <name evidence="11" type="ORF">Adt_12716</name>
</gene>
<evidence type="ECO:0000256" key="8">
    <source>
        <dbReference type="SAM" id="Phobius"/>
    </source>
</evidence>
<feature type="domain" description="AMP-dependent synthetase/ligase" evidence="9">
    <location>
        <begin position="69"/>
        <end position="436"/>
    </location>
</feature>
<dbReference type="Gene3D" id="3.30.300.30">
    <property type="match status" value="1"/>
</dbReference>
<evidence type="ECO:0000256" key="2">
    <source>
        <dbReference type="ARBA" id="ARBA00006432"/>
    </source>
</evidence>
<comment type="pathway">
    <text evidence="1">Phytoalexin biosynthesis; 3,4',5-trihydroxystilbene biosynthesis; 3,4',5-trihydroxystilbene from trans-4-coumarate: step 1/2.</text>
</comment>
<evidence type="ECO:0000256" key="1">
    <source>
        <dbReference type="ARBA" id="ARBA00004930"/>
    </source>
</evidence>
<dbReference type="InterPro" id="IPR000873">
    <property type="entry name" value="AMP-dep_synth/lig_dom"/>
</dbReference>
<reference evidence="12" key="1">
    <citation type="submission" date="2024-07" db="EMBL/GenBank/DDBJ databases">
        <title>Two chromosome-level genome assemblies of Korean endemic species Abeliophyllum distichum and Forsythia ovata (Oleaceae).</title>
        <authorList>
            <person name="Jang H."/>
        </authorList>
    </citation>
    <scope>NUCLEOTIDE SEQUENCE [LARGE SCALE GENOMIC DNA]</scope>
</reference>
<keyword evidence="12" id="KW-1185">Reference proteome</keyword>
<evidence type="ECO:0000256" key="3">
    <source>
        <dbReference type="ARBA" id="ARBA00012959"/>
    </source>
</evidence>
<dbReference type="AlphaFoldDB" id="A0ABD1URU9"/>
<evidence type="ECO:0000256" key="5">
    <source>
        <dbReference type="ARBA" id="ARBA00023051"/>
    </source>
</evidence>
<dbReference type="GO" id="GO:0009698">
    <property type="term" value="P:phenylpropanoid metabolic process"/>
    <property type="evidence" value="ECO:0007669"/>
    <property type="project" value="UniProtKB-KW"/>
</dbReference>
<proteinExistence type="inferred from homology"/>
<dbReference type="InterPro" id="IPR025110">
    <property type="entry name" value="AMP-bd_C"/>
</dbReference>
<feature type="transmembrane region" description="Helical" evidence="8">
    <location>
        <begin position="274"/>
        <end position="296"/>
    </location>
</feature>
<comment type="catalytic activity">
    <reaction evidence="6">
        <text>(E)-4-coumarate + ATP + CoA = (E)-4-coumaroyl-CoA + AMP + diphosphate</text>
        <dbReference type="Rhea" id="RHEA:19641"/>
        <dbReference type="ChEBI" id="CHEBI:12876"/>
        <dbReference type="ChEBI" id="CHEBI:30616"/>
        <dbReference type="ChEBI" id="CHEBI:33019"/>
        <dbReference type="ChEBI" id="CHEBI:57287"/>
        <dbReference type="ChEBI" id="CHEBI:85008"/>
        <dbReference type="ChEBI" id="CHEBI:456215"/>
        <dbReference type="EC" id="6.2.1.12"/>
    </reaction>
    <physiologicalReaction direction="left-to-right" evidence="6">
        <dbReference type="Rhea" id="RHEA:19642"/>
    </physiologicalReaction>
</comment>
<keyword evidence="8" id="KW-1133">Transmembrane helix</keyword>
<keyword evidence="8" id="KW-0472">Membrane</keyword>
<feature type="transmembrane region" description="Helical" evidence="8">
    <location>
        <begin position="112"/>
        <end position="137"/>
    </location>
</feature>
<organism evidence="11 12">
    <name type="scientific">Abeliophyllum distichum</name>
    <dbReference type="NCBI Taxonomy" id="126358"/>
    <lineage>
        <taxon>Eukaryota</taxon>
        <taxon>Viridiplantae</taxon>
        <taxon>Streptophyta</taxon>
        <taxon>Embryophyta</taxon>
        <taxon>Tracheophyta</taxon>
        <taxon>Spermatophyta</taxon>
        <taxon>Magnoliopsida</taxon>
        <taxon>eudicotyledons</taxon>
        <taxon>Gunneridae</taxon>
        <taxon>Pentapetalae</taxon>
        <taxon>asterids</taxon>
        <taxon>lamiids</taxon>
        <taxon>Lamiales</taxon>
        <taxon>Oleaceae</taxon>
        <taxon>Forsythieae</taxon>
        <taxon>Abeliophyllum</taxon>
    </lineage>
</organism>
<protein>
    <recommendedName>
        <fullName evidence="3">4-coumarate--CoA ligase</fullName>
        <ecNumber evidence="3">6.2.1.12</ecNumber>
    </recommendedName>
</protein>
<feature type="compositionally biased region" description="Pro residues" evidence="7">
    <location>
        <begin position="744"/>
        <end position="756"/>
    </location>
</feature>
<dbReference type="Proteomes" id="UP001604336">
    <property type="component" value="Unassembled WGS sequence"/>
</dbReference>
<keyword evidence="4" id="KW-0436">Ligase</keyword>
<dbReference type="PROSITE" id="PS00455">
    <property type="entry name" value="AMP_BINDING"/>
    <property type="match status" value="1"/>
</dbReference>
<dbReference type="FunFam" id="3.30.300.30:FF:000007">
    <property type="entry name" value="4-coumarate--CoA ligase 2"/>
    <property type="match status" value="1"/>
</dbReference>
<evidence type="ECO:0000259" key="10">
    <source>
        <dbReference type="Pfam" id="PF13193"/>
    </source>
</evidence>
<dbReference type="Pfam" id="PF13193">
    <property type="entry name" value="AMP-binding_C"/>
    <property type="match status" value="1"/>
</dbReference>
<name>A0ABD1URU9_9LAMI</name>
<dbReference type="SUPFAM" id="SSF56801">
    <property type="entry name" value="Acetyl-CoA synthetase-like"/>
    <property type="match status" value="1"/>
</dbReference>
<dbReference type="Pfam" id="PF00501">
    <property type="entry name" value="AMP-binding"/>
    <property type="match status" value="1"/>
</dbReference>
<accession>A0ABD1URU9</accession>